<evidence type="ECO:0000313" key="1">
    <source>
        <dbReference type="EMBL" id="RBQ29475.1"/>
    </source>
</evidence>
<name>A0A366MTA0_9BACT</name>
<dbReference type="Proteomes" id="UP000252669">
    <property type="component" value="Unassembled WGS sequence"/>
</dbReference>
<comment type="caution">
    <text evidence="1">The sequence shown here is derived from an EMBL/GenBank/DDBJ whole genome shotgun (WGS) entry which is preliminary data.</text>
</comment>
<evidence type="ECO:0000313" key="2">
    <source>
        <dbReference type="Proteomes" id="UP000252669"/>
    </source>
</evidence>
<reference evidence="1 2" key="1">
    <citation type="submission" date="2017-10" db="EMBL/GenBank/DDBJ databases">
        <title>Genomics of the genus Arcobacter.</title>
        <authorList>
            <person name="Perez-Cataluna A."/>
            <person name="Figueras M.J."/>
        </authorList>
    </citation>
    <scope>NUCLEOTIDE SEQUENCE [LARGE SCALE GENOMIC DNA]</scope>
    <source>
        <strain evidence="1 2">CECT 9230</strain>
    </source>
</reference>
<organism evidence="1 2">
    <name type="scientific">Aliarcobacter vitoriensis</name>
    <dbReference type="NCBI Taxonomy" id="2011099"/>
    <lineage>
        <taxon>Bacteria</taxon>
        <taxon>Pseudomonadati</taxon>
        <taxon>Campylobacterota</taxon>
        <taxon>Epsilonproteobacteria</taxon>
        <taxon>Campylobacterales</taxon>
        <taxon>Arcobacteraceae</taxon>
        <taxon>Aliarcobacter</taxon>
    </lineage>
</organism>
<dbReference type="AlphaFoldDB" id="A0A366MTA0"/>
<protein>
    <submittedName>
        <fullName evidence="1">Uncharacterized protein</fullName>
    </submittedName>
</protein>
<sequence>MLDQMLNDENYECIRMELSQKNIDYSEIHKLVIFYLDLVIKRKSSINNILNDDITPYPKEVKNEFIHEYCCELNAYEDCLFECIKILKQKNTLQNCLVQLDKKINSYESELYPGFLTSQESIIEISIMYSVLKKFKVEINELLTKKIY</sequence>
<gene>
    <name evidence="1" type="ORF">CRU91_03855</name>
</gene>
<dbReference type="EMBL" id="PDKB01000005">
    <property type="protein sequence ID" value="RBQ29475.1"/>
    <property type="molecule type" value="Genomic_DNA"/>
</dbReference>
<dbReference type="RefSeq" id="WP_113893581.1">
    <property type="nucleotide sequence ID" value="NZ_JANJGA010000001.1"/>
</dbReference>
<keyword evidence="2" id="KW-1185">Reference proteome</keyword>
<accession>A0A366MTA0</accession>
<proteinExistence type="predicted"/>